<organism evidence="6 7">
    <name type="scientific">Fulvimarina manganoxydans</name>
    <dbReference type="NCBI Taxonomy" id="937218"/>
    <lineage>
        <taxon>Bacteria</taxon>
        <taxon>Pseudomonadati</taxon>
        <taxon>Pseudomonadota</taxon>
        <taxon>Alphaproteobacteria</taxon>
        <taxon>Hyphomicrobiales</taxon>
        <taxon>Aurantimonadaceae</taxon>
        <taxon>Fulvimarina</taxon>
    </lineage>
</organism>
<keyword evidence="3" id="KW-0238">DNA-binding</keyword>
<evidence type="ECO:0000256" key="1">
    <source>
        <dbReference type="ARBA" id="ARBA00008857"/>
    </source>
</evidence>
<dbReference type="SUPFAM" id="SSF56349">
    <property type="entry name" value="DNA breaking-rejoining enzymes"/>
    <property type="match status" value="1"/>
</dbReference>
<feature type="domain" description="Tyr recombinase" evidence="5">
    <location>
        <begin position="263"/>
        <end position="445"/>
    </location>
</feature>
<dbReference type="InterPro" id="IPR013762">
    <property type="entry name" value="Integrase-like_cat_sf"/>
</dbReference>
<dbReference type="RefSeq" id="WP_084412099.1">
    <property type="nucleotide sequence ID" value="NZ_FWXR01000023.1"/>
</dbReference>
<evidence type="ECO:0000256" key="2">
    <source>
        <dbReference type="ARBA" id="ARBA00022908"/>
    </source>
</evidence>
<dbReference type="OrthoDB" id="9784724at2"/>
<dbReference type="InterPro" id="IPR011010">
    <property type="entry name" value="DNA_brk_join_enz"/>
</dbReference>
<dbReference type="AlphaFoldDB" id="A0A1W2EC33"/>
<gene>
    <name evidence="6" type="ORF">SAMN06297251_12345</name>
</gene>
<dbReference type="Gene3D" id="1.10.150.130">
    <property type="match status" value="1"/>
</dbReference>
<proteinExistence type="inferred from homology"/>
<dbReference type="PANTHER" id="PTHR30629">
    <property type="entry name" value="PROPHAGE INTEGRASE"/>
    <property type="match status" value="1"/>
</dbReference>
<name>A0A1W2EC33_9HYPH</name>
<reference evidence="6 7" key="1">
    <citation type="submission" date="2017-04" db="EMBL/GenBank/DDBJ databases">
        <authorList>
            <person name="Afonso C.L."/>
            <person name="Miller P.J."/>
            <person name="Scott M.A."/>
            <person name="Spackman E."/>
            <person name="Goraichik I."/>
            <person name="Dimitrov K.M."/>
            <person name="Suarez D.L."/>
            <person name="Swayne D.E."/>
        </authorList>
    </citation>
    <scope>NUCLEOTIDE SEQUENCE [LARGE SCALE GENOMIC DNA]</scope>
    <source>
        <strain evidence="6 7">CGMCC 1.10972</strain>
    </source>
</reference>
<dbReference type="EMBL" id="FWXR01000023">
    <property type="protein sequence ID" value="SMD06952.1"/>
    <property type="molecule type" value="Genomic_DNA"/>
</dbReference>
<dbReference type="GO" id="GO:0003677">
    <property type="term" value="F:DNA binding"/>
    <property type="evidence" value="ECO:0007669"/>
    <property type="project" value="UniProtKB-KW"/>
</dbReference>
<dbReference type="STRING" id="937218.SAMN06297251_12345"/>
<dbReference type="Gene3D" id="1.10.443.10">
    <property type="entry name" value="Intergrase catalytic core"/>
    <property type="match status" value="1"/>
</dbReference>
<dbReference type="PROSITE" id="PS51898">
    <property type="entry name" value="TYR_RECOMBINASE"/>
    <property type="match status" value="1"/>
</dbReference>
<evidence type="ECO:0000259" key="5">
    <source>
        <dbReference type="PROSITE" id="PS51898"/>
    </source>
</evidence>
<dbReference type="PANTHER" id="PTHR30629:SF2">
    <property type="entry name" value="PROPHAGE INTEGRASE INTS-RELATED"/>
    <property type="match status" value="1"/>
</dbReference>
<keyword evidence="2" id="KW-0229">DNA integration</keyword>
<dbReference type="Proteomes" id="UP000192656">
    <property type="component" value="Unassembled WGS sequence"/>
</dbReference>
<evidence type="ECO:0000313" key="6">
    <source>
        <dbReference type="EMBL" id="SMD06952.1"/>
    </source>
</evidence>
<protein>
    <submittedName>
        <fullName evidence="6">Site-specific recombinase XerD</fullName>
    </submittedName>
</protein>
<comment type="similarity">
    <text evidence="1">Belongs to the 'phage' integrase family.</text>
</comment>
<dbReference type="GO" id="GO:0015074">
    <property type="term" value="P:DNA integration"/>
    <property type="evidence" value="ECO:0007669"/>
    <property type="project" value="UniProtKB-KW"/>
</dbReference>
<dbReference type="InterPro" id="IPR010998">
    <property type="entry name" value="Integrase_recombinase_N"/>
</dbReference>
<sequence length="457" mass="51307">MLIDVRHIQKRKASWYYRRKVPASLRAAIGKREIVLRLAGSEAEAIRLYLSVHAEVERQLAQAARVTPAAASREDQTALEVAREAARRVAALGLNSEWTPDEEDANEEGGREAIADAVLKGYHRDEEGDPIGLSQADEAFLSALYRGATARRPDPTLDDAKRLYEKERVRDSKKNKDELERVFKLVAQAIPLTRTLSSLRRDDAKEVRSVMLDSRRPSSVDRYLNTVRAVINHAIEEFDLGTLRNPFMKLKADVRENAEPERKVKRPFTEDEVQAIRRRVLSMAKDDLARIWIILENSGCRLSEVSGLRRVDVHLEDAIPHFDVEWHEARRITTKSSQRKVPLIGPALEAMREAVEATDGPFLFPDYCREGGGGAASAALSKHVRAVTADRKVTTHSLRDRMKDLLRVADVEDAVQDILLGHASGKTASNYGGERARLQVADRALRQALGFPPPERT</sequence>
<dbReference type="GO" id="GO:0006310">
    <property type="term" value="P:DNA recombination"/>
    <property type="evidence" value="ECO:0007669"/>
    <property type="project" value="UniProtKB-KW"/>
</dbReference>
<dbReference type="InterPro" id="IPR002104">
    <property type="entry name" value="Integrase_catalytic"/>
</dbReference>
<evidence type="ECO:0000256" key="4">
    <source>
        <dbReference type="ARBA" id="ARBA00023172"/>
    </source>
</evidence>
<keyword evidence="4" id="KW-0233">DNA recombination</keyword>
<evidence type="ECO:0000313" key="7">
    <source>
        <dbReference type="Proteomes" id="UP000192656"/>
    </source>
</evidence>
<keyword evidence="7" id="KW-1185">Reference proteome</keyword>
<accession>A0A1W2EC33</accession>
<dbReference type="InterPro" id="IPR050808">
    <property type="entry name" value="Phage_Integrase"/>
</dbReference>
<dbReference type="Pfam" id="PF20172">
    <property type="entry name" value="DUF6538"/>
    <property type="match status" value="1"/>
</dbReference>
<evidence type="ECO:0000256" key="3">
    <source>
        <dbReference type="ARBA" id="ARBA00023125"/>
    </source>
</evidence>
<dbReference type="InterPro" id="IPR046668">
    <property type="entry name" value="DUF6538"/>
</dbReference>